<dbReference type="Proteomes" id="UP000198723">
    <property type="component" value="Unassembled WGS sequence"/>
</dbReference>
<reference evidence="1 2" key="1">
    <citation type="submission" date="2016-08" db="EMBL/GenBank/DDBJ databases">
        <authorList>
            <person name="Seilhamer J.J."/>
        </authorList>
    </citation>
    <scope>NUCLEOTIDE SEQUENCE [LARGE SCALE GENOMIC DNA]</scope>
    <source>
        <strain evidence="1 2">HBR26</strain>
    </source>
</reference>
<name>A0A1C3YD73_9HYPH</name>
<organism evidence="1 2">
    <name type="scientific">Rhizobium aethiopicum</name>
    <dbReference type="NCBI Taxonomy" id="1138170"/>
    <lineage>
        <taxon>Bacteria</taxon>
        <taxon>Pseudomonadati</taxon>
        <taxon>Pseudomonadota</taxon>
        <taxon>Alphaproteobacteria</taxon>
        <taxon>Hyphomicrobiales</taxon>
        <taxon>Rhizobiaceae</taxon>
        <taxon>Rhizobium/Agrobacterium group</taxon>
        <taxon>Rhizobium</taxon>
    </lineage>
</organism>
<dbReference type="AlphaFoldDB" id="A0A1C3YD73"/>
<evidence type="ECO:0000313" key="2">
    <source>
        <dbReference type="Proteomes" id="UP000198723"/>
    </source>
</evidence>
<sequence length="84" mass="9107">MNPNTYNCLVLDFMAMRAMKVTECVPVDTIIDYGIDKGLSLDEVEAALIHASTQEWILLVGSNVHLSQAGYAAIGPANDNSLPR</sequence>
<protein>
    <submittedName>
        <fullName evidence="1">Uncharacterized protein</fullName>
    </submittedName>
</protein>
<proteinExistence type="predicted"/>
<dbReference type="RefSeq" id="WP_092755284.1">
    <property type="nucleotide sequence ID" value="NZ_FMAJ01000043.1"/>
</dbReference>
<accession>A0A1C3YD73</accession>
<evidence type="ECO:0000313" key="1">
    <source>
        <dbReference type="EMBL" id="SCB62310.1"/>
    </source>
</evidence>
<dbReference type="EMBL" id="FMAJ01000043">
    <property type="protein sequence ID" value="SCB62310.1"/>
    <property type="molecule type" value="Genomic_DNA"/>
</dbReference>
<gene>
    <name evidence="1" type="ORF">GA0061105_14310</name>
</gene>